<dbReference type="SMART" id="SM00710">
    <property type="entry name" value="PbH1"/>
    <property type="match status" value="4"/>
</dbReference>
<dbReference type="InterPro" id="IPR011050">
    <property type="entry name" value="Pectin_lyase_fold/virulence"/>
</dbReference>
<dbReference type="InterPro" id="IPR012334">
    <property type="entry name" value="Pectin_lyas_fold"/>
</dbReference>
<dbReference type="EMBL" id="MVGT01002043">
    <property type="protein sequence ID" value="OVA09883.1"/>
    <property type="molecule type" value="Genomic_DNA"/>
</dbReference>
<comment type="caution">
    <text evidence="10">The sequence shown here is derived from an EMBL/GenBank/DDBJ whole genome shotgun (WGS) entry which is preliminary data.</text>
</comment>
<organism evidence="10 11">
    <name type="scientific">Macleaya cordata</name>
    <name type="common">Five-seeded plume-poppy</name>
    <name type="synonym">Bocconia cordata</name>
    <dbReference type="NCBI Taxonomy" id="56857"/>
    <lineage>
        <taxon>Eukaryota</taxon>
        <taxon>Viridiplantae</taxon>
        <taxon>Streptophyta</taxon>
        <taxon>Embryophyta</taxon>
        <taxon>Tracheophyta</taxon>
        <taxon>Spermatophyta</taxon>
        <taxon>Magnoliopsida</taxon>
        <taxon>Ranunculales</taxon>
        <taxon>Papaveraceae</taxon>
        <taxon>Papaveroideae</taxon>
        <taxon>Macleaya</taxon>
    </lineage>
</organism>
<dbReference type="GO" id="GO:0004650">
    <property type="term" value="F:polygalacturonase activity"/>
    <property type="evidence" value="ECO:0007669"/>
    <property type="project" value="InterPro"/>
</dbReference>
<dbReference type="PANTHER" id="PTHR31375">
    <property type="match status" value="1"/>
</dbReference>
<sequence>MKPYKKDVFNVVAHGAVGDGKIDDSQAFLKAWTKLCEATTDIPTLLIPSEKTFLLNPVSFKGPCKSANPQVLGNIIAPHEVSAWNGSNINYWILFAHVDGLKINGSGQIDGKGSTWWKQDKCPSQMSNALRLEGCNGLQLSGLKHLNSQRNHISISGCDNVTISNVNIIAPEDSPNTDGIDISHSTHILIHNSFSGTGDDCVAINGGCSFINITNVACGPGHGISVGSLGAKGAHETVEEIHVHNCTFDHTKNGARIKTWQD</sequence>
<proteinExistence type="inferred from homology"/>
<dbReference type="GO" id="GO:0071555">
    <property type="term" value="P:cell wall organization"/>
    <property type="evidence" value="ECO:0007669"/>
    <property type="project" value="UniProtKB-KW"/>
</dbReference>
<evidence type="ECO:0000256" key="5">
    <source>
        <dbReference type="ARBA" id="ARBA00022801"/>
    </source>
</evidence>
<dbReference type="AlphaFoldDB" id="A0A200QHA0"/>
<dbReference type="GO" id="GO:0005975">
    <property type="term" value="P:carbohydrate metabolic process"/>
    <property type="evidence" value="ECO:0007669"/>
    <property type="project" value="InterPro"/>
</dbReference>
<evidence type="ECO:0000256" key="1">
    <source>
        <dbReference type="ARBA" id="ARBA00004191"/>
    </source>
</evidence>
<evidence type="ECO:0000256" key="8">
    <source>
        <dbReference type="PROSITE-ProRule" id="PRU10052"/>
    </source>
</evidence>
<dbReference type="InterPro" id="IPR006626">
    <property type="entry name" value="PbH1"/>
</dbReference>
<reference evidence="10 11" key="1">
    <citation type="journal article" date="2017" name="Mol. Plant">
        <title>The Genome of Medicinal Plant Macleaya cordata Provides New Insights into Benzylisoquinoline Alkaloids Metabolism.</title>
        <authorList>
            <person name="Liu X."/>
            <person name="Liu Y."/>
            <person name="Huang P."/>
            <person name="Ma Y."/>
            <person name="Qing Z."/>
            <person name="Tang Q."/>
            <person name="Cao H."/>
            <person name="Cheng P."/>
            <person name="Zheng Y."/>
            <person name="Yuan Z."/>
            <person name="Zhou Y."/>
            <person name="Liu J."/>
            <person name="Tang Z."/>
            <person name="Zhuo Y."/>
            <person name="Zhang Y."/>
            <person name="Yu L."/>
            <person name="Huang J."/>
            <person name="Yang P."/>
            <person name="Peng Q."/>
            <person name="Zhang J."/>
            <person name="Jiang W."/>
            <person name="Zhang Z."/>
            <person name="Lin K."/>
            <person name="Ro D.K."/>
            <person name="Chen X."/>
            <person name="Xiong X."/>
            <person name="Shang Y."/>
            <person name="Huang S."/>
            <person name="Zeng J."/>
        </authorList>
    </citation>
    <scope>NUCLEOTIDE SEQUENCE [LARGE SCALE GENOMIC DNA]</scope>
    <source>
        <strain evidence="11">cv. BLH2017</strain>
        <tissue evidence="10">Root</tissue>
    </source>
</reference>
<dbReference type="InParanoid" id="A0A200QHA0"/>
<keyword evidence="6 9" id="KW-0326">Glycosidase</keyword>
<keyword evidence="3" id="KW-0134">Cell wall</keyword>
<evidence type="ECO:0000256" key="9">
    <source>
        <dbReference type="RuleBase" id="RU361169"/>
    </source>
</evidence>
<accession>A0A200QHA0</accession>
<protein>
    <submittedName>
        <fullName evidence="10">Glycoside hydrolase</fullName>
    </submittedName>
</protein>
<comment type="similarity">
    <text evidence="2 9">Belongs to the glycosyl hydrolase 28 family.</text>
</comment>
<evidence type="ECO:0000256" key="3">
    <source>
        <dbReference type="ARBA" id="ARBA00022512"/>
    </source>
</evidence>
<name>A0A200QHA0_MACCD</name>
<dbReference type="Gene3D" id="2.160.20.10">
    <property type="entry name" value="Single-stranded right-handed beta-helix, Pectin lyase-like"/>
    <property type="match status" value="1"/>
</dbReference>
<evidence type="ECO:0000256" key="2">
    <source>
        <dbReference type="ARBA" id="ARBA00008834"/>
    </source>
</evidence>
<dbReference type="Proteomes" id="UP000195402">
    <property type="component" value="Unassembled WGS sequence"/>
</dbReference>
<comment type="subcellular location">
    <subcellularLocation>
        <location evidence="1">Secreted</location>
        <location evidence="1">Cell wall</location>
    </subcellularLocation>
</comment>
<keyword evidence="7" id="KW-0961">Cell wall biogenesis/degradation</keyword>
<evidence type="ECO:0000256" key="6">
    <source>
        <dbReference type="ARBA" id="ARBA00023295"/>
    </source>
</evidence>
<gene>
    <name evidence="10" type="ORF">BVC80_1751g35</name>
</gene>
<evidence type="ECO:0000313" key="11">
    <source>
        <dbReference type="Proteomes" id="UP000195402"/>
    </source>
</evidence>
<keyword evidence="4" id="KW-0964">Secreted</keyword>
<dbReference type="InterPro" id="IPR000743">
    <property type="entry name" value="Glyco_hydro_28"/>
</dbReference>
<keyword evidence="11" id="KW-1185">Reference proteome</keyword>
<dbReference type="PROSITE" id="PS00502">
    <property type="entry name" value="POLYGALACTURONASE"/>
    <property type="match status" value="1"/>
</dbReference>
<dbReference type="Pfam" id="PF00295">
    <property type="entry name" value="Glyco_hydro_28"/>
    <property type="match status" value="1"/>
</dbReference>
<feature type="active site" evidence="8">
    <location>
        <position position="222"/>
    </location>
</feature>
<evidence type="ECO:0000256" key="7">
    <source>
        <dbReference type="ARBA" id="ARBA00023316"/>
    </source>
</evidence>
<dbReference type="OrthoDB" id="187139at2759"/>
<dbReference type="SUPFAM" id="SSF51126">
    <property type="entry name" value="Pectin lyase-like"/>
    <property type="match status" value="1"/>
</dbReference>
<evidence type="ECO:0000256" key="4">
    <source>
        <dbReference type="ARBA" id="ARBA00022525"/>
    </source>
</evidence>
<keyword evidence="5 9" id="KW-0378">Hydrolase</keyword>
<dbReference type="OMA" id="CNPIVPC"/>
<dbReference type="STRING" id="56857.A0A200QHA0"/>
<evidence type="ECO:0000313" key="10">
    <source>
        <dbReference type="EMBL" id="OVA09883.1"/>
    </source>
</evidence>